<dbReference type="Proteomes" id="UP001164250">
    <property type="component" value="Chromosome 12"/>
</dbReference>
<proteinExistence type="predicted"/>
<keyword evidence="2" id="KW-1185">Reference proteome</keyword>
<reference evidence="2" key="1">
    <citation type="journal article" date="2023" name="G3 (Bethesda)">
        <title>Genome assembly and association tests identify interacting loci associated with vigor, precocity, and sex in interspecific pistachio rootstocks.</title>
        <authorList>
            <person name="Palmer W."/>
            <person name="Jacygrad E."/>
            <person name="Sagayaradj S."/>
            <person name="Cavanaugh K."/>
            <person name="Han R."/>
            <person name="Bertier L."/>
            <person name="Beede B."/>
            <person name="Kafkas S."/>
            <person name="Golino D."/>
            <person name="Preece J."/>
            <person name="Michelmore R."/>
        </authorList>
    </citation>
    <scope>NUCLEOTIDE SEQUENCE [LARGE SCALE GENOMIC DNA]</scope>
</reference>
<comment type="caution">
    <text evidence="1">The sequence shown here is derived from an EMBL/GenBank/DDBJ whole genome shotgun (WGS) entry which is preliminary data.</text>
</comment>
<evidence type="ECO:0000313" key="1">
    <source>
        <dbReference type="EMBL" id="KAJ0083023.1"/>
    </source>
</evidence>
<evidence type="ECO:0000313" key="2">
    <source>
        <dbReference type="Proteomes" id="UP001164250"/>
    </source>
</evidence>
<accession>A0ACC1AAI6</accession>
<name>A0ACC1AAI6_9ROSI</name>
<organism evidence="1 2">
    <name type="scientific">Pistacia atlantica</name>
    <dbReference type="NCBI Taxonomy" id="434234"/>
    <lineage>
        <taxon>Eukaryota</taxon>
        <taxon>Viridiplantae</taxon>
        <taxon>Streptophyta</taxon>
        <taxon>Embryophyta</taxon>
        <taxon>Tracheophyta</taxon>
        <taxon>Spermatophyta</taxon>
        <taxon>Magnoliopsida</taxon>
        <taxon>eudicotyledons</taxon>
        <taxon>Gunneridae</taxon>
        <taxon>Pentapetalae</taxon>
        <taxon>rosids</taxon>
        <taxon>malvids</taxon>
        <taxon>Sapindales</taxon>
        <taxon>Anacardiaceae</taxon>
        <taxon>Pistacia</taxon>
    </lineage>
</organism>
<gene>
    <name evidence="1" type="ORF">Patl1_10410</name>
</gene>
<sequence length="825" mass="92443">MNATLEKHFTEEDPCQSQLLLINDNNKTDNKNYTILCNQIDTQGFSHITHIFLKSMSLQGMLPPEFANFTFLQTIDLTRNYLYGTLPTEWTSLQHLNTISLTANRLTGKIPREWGNFANLTYLSLEANQLSGTIPEELGNLTNLTELVLSSNQFVGSLPAALAKLKVLKRFRVSDNSFNDTVPEFIGEWTDLGRLEMYSSGLKGPIPAAVFNLGNLKDLCVEISDLFAYWRISDMPGPDFKFPNLSNINNMDNLVLRNLNMSGSILTGIWKTGNTIDLSFNKLGGEINGNIPAPSADFTFLSGNKLTGNIPYSFLKTKNSIDFSYNRFAPLSSTCPDDSKLNTYRSFSSENITNGCLIRPSCRNPYRSLHINCGGEDVIINNTWYEGDKFPDTEKGAILNYNNGTKWGFISTGDFMDDDNKYDENNKYILSTDSTSSMRFPKLYSTARATPLFLTYYAYCMEKGNYTVNLHFAEILFRDDEVPFHKVGRRIFDIYIQETLAKKDFNIKEAANGTGKEIIISFNATVTDNNNLEIRLYWAGKGTTVVPERGYYGPLISAISVCHGFTTNCDGEKQPCYSEPAKTNSLTIVIGVVTSVLFLILCVLGFFCWKRNSGHKNTRERDNLPSADWYWSDLKGLDLQTGTFTYRQLKAATTNFGYANKIGEGGFGSVYKAFDLQQKENLLELVDPKLEHEFNKEEAERMIKVALLCSNASPELRPTMSEVVSMLEAQTIVQEVISDPSIYGDDLRLKSLKGHFQQMMQEQNSSGAQSSNCFSDKIGLGSSTTTAHDLYSVNSESIRNLTSEHDLYPANSEATCLNFSKSSSV</sequence>
<protein>
    <submittedName>
        <fullName evidence="1">Uncharacterized protein</fullName>
    </submittedName>
</protein>
<dbReference type="EMBL" id="CM047908">
    <property type="protein sequence ID" value="KAJ0083023.1"/>
    <property type="molecule type" value="Genomic_DNA"/>
</dbReference>